<accession>A0A094JA50</accession>
<organism evidence="1 2">
    <name type="scientific">Shewanella mangrovi</name>
    <dbReference type="NCBI Taxonomy" id="1515746"/>
    <lineage>
        <taxon>Bacteria</taxon>
        <taxon>Pseudomonadati</taxon>
        <taxon>Pseudomonadota</taxon>
        <taxon>Gammaproteobacteria</taxon>
        <taxon>Alteromonadales</taxon>
        <taxon>Shewanellaceae</taxon>
        <taxon>Shewanella</taxon>
    </lineage>
</organism>
<protein>
    <submittedName>
        <fullName evidence="1">Uncharacterized protein</fullName>
    </submittedName>
</protein>
<sequence>MDWQLVNKARGAEQRIAVFVSLQRFRYDNTPEEAALAVWKGYQCHDIGQQLFSDLSRLKDGVTQIMDLDVRSYLTRLLKALTILEHLADQAGQPQS</sequence>
<name>A0A094JA50_9GAMM</name>
<gene>
    <name evidence="1" type="ORF">HR45_14320</name>
</gene>
<comment type="caution">
    <text evidence="1">The sequence shown here is derived from an EMBL/GenBank/DDBJ whole genome shotgun (WGS) entry which is preliminary data.</text>
</comment>
<dbReference type="Proteomes" id="UP000029264">
    <property type="component" value="Unassembled WGS sequence"/>
</dbReference>
<dbReference type="OrthoDB" id="6271035at2"/>
<evidence type="ECO:0000313" key="1">
    <source>
        <dbReference type="EMBL" id="KFZ36790.1"/>
    </source>
</evidence>
<reference evidence="1 2" key="1">
    <citation type="submission" date="2014-06" db="EMBL/GenBank/DDBJ databases">
        <title>Shewanella sp. YQH10.</title>
        <authorList>
            <person name="Liu Y."/>
            <person name="Zeng R."/>
        </authorList>
    </citation>
    <scope>NUCLEOTIDE SEQUENCE [LARGE SCALE GENOMIC DNA]</scope>
    <source>
        <strain evidence="1 2">YQH10</strain>
    </source>
</reference>
<dbReference type="RefSeq" id="WP_037444058.1">
    <property type="nucleotide sequence ID" value="NZ_JPEO01000012.1"/>
</dbReference>
<keyword evidence="2" id="KW-1185">Reference proteome</keyword>
<evidence type="ECO:0000313" key="2">
    <source>
        <dbReference type="Proteomes" id="UP000029264"/>
    </source>
</evidence>
<proteinExistence type="predicted"/>
<dbReference type="EMBL" id="JPEO01000012">
    <property type="protein sequence ID" value="KFZ36790.1"/>
    <property type="molecule type" value="Genomic_DNA"/>
</dbReference>
<dbReference type="AlphaFoldDB" id="A0A094JA50"/>